<organism evidence="2 3">
    <name type="scientific">Streptomyces luteogriseus</name>
    <dbReference type="NCBI Taxonomy" id="68233"/>
    <lineage>
        <taxon>Bacteria</taxon>
        <taxon>Bacillati</taxon>
        <taxon>Actinomycetota</taxon>
        <taxon>Actinomycetes</taxon>
        <taxon>Kitasatosporales</taxon>
        <taxon>Streptomycetaceae</taxon>
        <taxon>Streptomyces</taxon>
    </lineage>
</organism>
<dbReference type="Proteomes" id="UP000565089">
    <property type="component" value="Unassembled WGS sequence"/>
</dbReference>
<keyword evidence="1" id="KW-1133">Transmembrane helix</keyword>
<keyword evidence="3" id="KW-1185">Reference proteome</keyword>
<dbReference type="RefSeq" id="WP_184916357.1">
    <property type="nucleotide sequence ID" value="NZ_JACHMS010000001.1"/>
</dbReference>
<keyword evidence="1" id="KW-0812">Transmembrane</keyword>
<evidence type="ECO:0000313" key="2">
    <source>
        <dbReference type="EMBL" id="MBB4717727.1"/>
    </source>
</evidence>
<evidence type="ECO:0000313" key="3">
    <source>
        <dbReference type="Proteomes" id="UP000565089"/>
    </source>
</evidence>
<dbReference type="AlphaFoldDB" id="A0A7W7DW04"/>
<sequence>MSTAVFCCLLAVPGLGILMSLVRADRDDGIPRLLPRLLLGACVLAFVLGSIDPAWLGPLGDWARTMDTAKASSDSSCVLGPYKYWC</sequence>
<dbReference type="GeneID" id="95799537"/>
<protein>
    <submittedName>
        <fullName evidence="2">Uncharacterized protein</fullName>
    </submittedName>
</protein>
<dbReference type="EMBL" id="JACHMS010000001">
    <property type="protein sequence ID" value="MBB4717727.1"/>
    <property type="molecule type" value="Genomic_DNA"/>
</dbReference>
<feature type="transmembrane region" description="Helical" evidence="1">
    <location>
        <begin position="34"/>
        <end position="56"/>
    </location>
</feature>
<proteinExistence type="predicted"/>
<keyword evidence="1" id="KW-0472">Membrane</keyword>
<name>A0A7W7DW04_9ACTN</name>
<reference evidence="2 3" key="1">
    <citation type="submission" date="2020-08" db="EMBL/GenBank/DDBJ databases">
        <title>Sequencing the genomes of 1000 actinobacteria strains.</title>
        <authorList>
            <person name="Klenk H.-P."/>
        </authorList>
    </citation>
    <scope>NUCLEOTIDE SEQUENCE [LARGE SCALE GENOMIC DNA]</scope>
    <source>
        <strain evidence="2 3">DSM 40483</strain>
    </source>
</reference>
<comment type="caution">
    <text evidence="2">The sequence shown here is derived from an EMBL/GenBank/DDBJ whole genome shotgun (WGS) entry which is preliminary data.</text>
</comment>
<evidence type="ECO:0000256" key="1">
    <source>
        <dbReference type="SAM" id="Phobius"/>
    </source>
</evidence>
<gene>
    <name evidence="2" type="ORF">BJ965_007609</name>
</gene>
<accession>A0A7W7DW04</accession>